<keyword evidence="3" id="KW-1185">Reference proteome</keyword>
<evidence type="ECO:0000259" key="1">
    <source>
        <dbReference type="Pfam" id="PF06985"/>
    </source>
</evidence>
<comment type="caution">
    <text evidence="2">The sequence shown here is derived from an EMBL/GenBank/DDBJ whole genome shotgun (WGS) entry which is preliminary data.</text>
</comment>
<reference evidence="2" key="1">
    <citation type="submission" date="2023-01" db="EMBL/GenBank/DDBJ databases">
        <title>The growth and conidiation of Purpureocillium lavendulum are regulated by nitrogen source and histone H3K14 acetylation.</title>
        <authorList>
            <person name="Tang P."/>
            <person name="Han J."/>
            <person name="Zhang C."/>
            <person name="Tang P."/>
            <person name="Qi F."/>
            <person name="Zhang K."/>
            <person name="Liang L."/>
        </authorList>
    </citation>
    <scope>NUCLEOTIDE SEQUENCE</scope>
    <source>
        <strain evidence="2">YMF1.00683</strain>
    </source>
</reference>
<sequence>MVFTGDKDCFGCQSRFQERWCSVAQLERLAEEGCSYCSLLHKGLHELDPDIKERLGHDAQIRFKRSPDEMHVYNDPNGSLGHRPDLEAVDLQFEYYSESDKRNYYQPTGDTSSDISYGRAYWWVDNCTKQHKLCGAGEPTQLPTRIIDLGVKDAKEPLTRVWLREPPRDLKARYAALSHCWGGDIPLKTTTATFDQHTAGIEFSQLPQTFQDAANIVRRLGVRYLWIDSLCIIQDSTEDWQVEASRMASVYRNSWLTVSASSSPSSSSGCYRRGQAVNVEAAAPDEDDPLAVLFPAATKLRKDLRLNLRFKFLHPSFGHERFPDSEANKPFPLLNRAWAYQERFLAPRVLHFGTQEVFWECMQDLICECGAANWANGKNMGGYMNRDTSGDLPPKISHCAAMYVGKSKEQALDAKKESKLLERWAEMVGEYTERELTYPMDRLPAISGLAGEMAEALRMKYCAGLWEETLPLGLLWQRANVFADPGPRSQPPIAPSWSWAAINGPVKILVPLKGPRRNPEFTETYAKVEEVCCIPVGKDERGQVCTEKSHITLSAELVEVPLGLPGSGRRSWFPIKKAIAKGAKPERGSLAVKNGDGEVVRFDPDYQLCDNSGVWHWGEDEILYLAKIAKSSGDYYWLALRRAEEESTYERVGVIENSDAQWESDGVQRQLRIR</sequence>
<evidence type="ECO:0000313" key="2">
    <source>
        <dbReference type="EMBL" id="KAJ6441087.1"/>
    </source>
</evidence>
<dbReference type="Pfam" id="PF06985">
    <property type="entry name" value="HET"/>
    <property type="match status" value="1"/>
</dbReference>
<dbReference type="EMBL" id="JAQHRD010000005">
    <property type="protein sequence ID" value="KAJ6441087.1"/>
    <property type="molecule type" value="Genomic_DNA"/>
</dbReference>
<evidence type="ECO:0000313" key="3">
    <source>
        <dbReference type="Proteomes" id="UP001163105"/>
    </source>
</evidence>
<dbReference type="AlphaFoldDB" id="A0AB34FPG7"/>
<dbReference type="PANTHER" id="PTHR33112">
    <property type="entry name" value="DOMAIN PROTEIN, PUTATIVE-RELATED"/>
    <property type="match status" value="1"/>
</dbReference>
<organism evidence="2 3">
    <name type="scientific">Purpureocillium lavendulum</name>
    <dbReference type="NCBI Taxonomy" id="1247861"/>
    <lineage>
        <taxon>Eukaryota</taxon>
        <taxon>Fungi</taxon>
        <taxon>Dikarya</taxon>
        <taxon>Ascomycota</taxon>
        <taxon>Pezizomycotina</taxon>
        <taxon>Sordariomycetes</taxon>
        <taxon>Hypocreomycetidae</taxon>
        <taxon>Hypocreales</taxon>
        <taxon>Ophiocordycipitaceae</taxon>
        <taxon>Purpureocillium</taxon>
    </lineage>
</organism>
<dbReference type="InterPro" id="IPR010730">
    <property type="entry name" value="HET"/>
</dbReference>
<gene>
    <name evidence="2" type="ORF">O9K51_06881</name>
</gene>
<protein>
    <submittedName>
        <fullName evidence="2">Activating signal cointegrator 1 complex subunit 2</fullName>
    </submittedName>
</protein>
<dbReference type="Proteomes" id="UP001163105">
    <property type="component" value="Unassembled WGS sequence"/>
</dbReference>
<feature type="domain" description="Heterokaryon incompatibility" evidence="1">
    <location>
        <begin position="174"/>
        <end position="342"/>
    </location>
</feature>
<accession>A0AB34FPG7</accession>
<proteinExistence type="predicted"/>
<dbReference type="PANTHER" id="PTHR33112:SF16">
    <property type="entry name" value="HETEROKARYON INCOMPATIBILITY DOMAIN-CONTAINING PROTEIN"/>
    <property type="match status" value="1"/>
</dbReference>
<name>A0AB34FPG7_9HYPO</name>